<dbReference type="InterPro" id="IPR000312">
    <property type="entry name" value="Glycosyl_Trfase_fam3"/>
</dbReference>
<evidence type="ECO:0000259" key="5">
    <source>
        <dbReference type="SMART" id="SM00941"/>
    </source>
</evidence>
<comment type="subunit">
    <text evidence="2">Homodimer.</text>
</comment>
<evidence type="ECO:0000313" key="6">
    <source>
        <dbReference type="EMBL" id="AEE46982.1"/>
    </source>
</evidence>
<dbReference type="Gene3D" id="3.40.1030.10">
    <property type="entry name" value="Nucleoside phosphorylase/phosphoribosyltransferase catalytic domain"/>
    <property type="match status" value="1"/>
</dbReference>
<sequence length="432" mass="44987">MSTTEPFDAVDVIVAKRDGHRLTDAQIDWVVDAYTRGVVADEQMSSLAMAILLNGMDRAEIARWTAAMIASGERLDFSSLSRPTSDKHSTGGVGDKITLPLAPLVAVFDVAVPQLSGRGLGHTGGTLDKLESIPGWRAALSNDETMRQLEEVGAVICQAGSGLAPADRKLYALRDVTGTVEAIPLIASSIMSKKIAEGTGSLVLDVKVGSGAFMKDEARARELAQTMVELGTDAGVTTVALLTDMSTPLGLTAGNALEVRESVEVLAGGGPADVVELTVALAREMLVAAGRPDADPAAALADGRAMDVWKRMIAAQGGDPDATLPVARETEQVVAETDGVVASVDAYAVGIAAWRLGAGRARKEDPVQAGAGVELHVRPGDTVRAGQPLLTLHTDTPERFGRAREALDGGLVVAPAGTVVPERRLVLDRVEA</sequence>
<dbReference type="EC" id="2.4.2.4" evidence="6"/>
<reference evidence="6 7" key="1">
    <citation type="submission" date="2011-04" db="EMBL/GenBank/DDBJ databases">
        <title>Complete sequence of Cellulomonas fimi ATCC 484.</title>
        <authorList>
            <consortium name="US DOE Joint Genome Institute"/>
            <person name="Lucas S."/>
            <person name="Han J."/>
            <person name="Lapidus A."/>
            <person name="Cheng J.-F."/>
            <person name="Goodwin L."/>
            <person name="Pitluck S."/>
            <person name="Peters L."/>
            <person name="Chertkov O."/>
            <person name="Detter J.C."/>
            <person name="Han C."/>
            <person name="Tapia R."/>
            <person name="Land M."/>
            <person name="Hauser L."/>
            <person name="Kyrpides N."/>
            <person name="Ivanova N."/>
            <person name="Ovchinnikova G."/>
            <person name="Pagani I."/>
            <person name="Mead D."/>
            <person name="Brumm P."/>
            <person name="Woyke T."/>
        </authorList>
    </citation>
    <scope>NUCLEOTIDE SEQUENCE [LARGE SCALE GENOMIC DNA]</scope>
    <source>
        <strain evidence="7">ATCC 484 / DSM 20113 / JCM 1341 / NBRC 15513 / NCIMB 8980 / NCTC 7547</strain>
    </source>
</reference>
<dbReference type="InterPro" id="IPR017459">
    <property type="entry name" value="Glycosyl_Trfase_fam3_N_dom"/>
</dbReference>
<dbReference type="SUPFAM" id="SSF52418">
    <property type="entry name" value="Nucleoside phosphorylase/phosphoribosyltransferase catalytic domain"/>
    <property type="match status" value="1"/>
</dbReference>
<dbReference type="PANTHER" id="PTHR10515">
    <property type="entry name" value="THYMIDINE PHOSPHORYLASE"/>
    <property type="match status" value="1"/>
</dbReference>
<organism evidence="6 7">
    <name type="scientific">Cellulomonas fimi (strain ATCC 484 / DSM 20113 / JCM 1341 / CCUG 24087 / LMG 16345 / NBRC 15513 / NCIMB 8980 / NCTC 7547 / NRS-133)</name>
    <dbReference type="NCBI Taxonomy" id="590998"/>
    <lineage>
        <taxon>Bacteria</taxon>
        <taxon>Bacillati</taxon>
        <taxon>Actinomycetota</taxon>
        <taxon>Actinomycetes</taxon>
        <taxon>Micrococcales</taxon>
        <taxon>Cellulomonadaceae</taxon>
        <taxon>Cellulomonas</taxon>
    </lineage>
</organism>
<dbReference type="InterPro" id="IPR036566">
    <property type="entry name" value="PYNP-like_C_sf"/>
</dbReference>
<dbReference type="STRING" id="590998.Celf_2860"/>
<dbReference type="Gene3D" id="1.20.970.10">
    <property type="entry name" value="Transferase, Pyrimidine Nucleoside Phosphorylase, Chain C"/>
    <property type="match status" value="1"/>
</dbReference>
<dbReference type="GO" id="GO:0006213">
    <property type="term" value="P:pyrimidine nucleoside metabolic process"/>
    <property type="evidence" value="ECO:0007669"/>
    <property type="project" value="InterPro"/>
</dbReference>
<proteinExistence type="inferred from homology"/>
<dbReference type="FunFam" id="3.40.1030.10:FF:000001">
    <property type="entry name" value="Thymidine phosphorylase"/>
    <property type="match status" value="1"/>
</dbReference>
<dbReference type="Gene3D" id="3.90.1170.30">
    <property type="entry name" value="Pyrimidine nucleoside phosphorylase-like, C-terminal domain"/>
    <property type="match status" value="1"/>
</dbReference>
<gene>
    <name evidence="6" type="ordered locus">Celf_2860</name>
</gene>
<dbReference type="PANTHER" id="PTHR10515:SF0">
    <property type="entry name" value="THYMIDINE PHOSPHORYLASE"/>
    <property type="match status" value="1"/>
</dbReference>
<keyword evidence="7" id="KW-1185">Reference proteome</keyword>
<dbReference type="AlphaFoldDB" id="F4H821"/>
<dbReference type="eggNOG" id="COG0213">
    <property type="taxonomic scope" value="Bacteria"/>
</dbReference>
<dbReference type="GO" id="GO:0005829">
    <property type="term" value="C:cytosol"/>
    <property type="evidence" value="ECO:0007669"/>
    <property type="project" value="TreeGrafter"/>
</dbReference>
<dbReference type="PIRSF" id="PIRSF000478">
    <property type="entry name" value="TP_PyNP"/>
    <property type="match status" value="1"/>
</dbReference>
<evidence type="ECO:0000313" key="7">
    <source>
        <dbReference type="Proteomes" id="UP000008460"/>
    </source>
</evidence>
<dbReference type="KEGG" id="cfi:Celf_2860"/>
<dbReference type="PROSITE" id="PS00647">
    <property type="entry name" value="THYMID_PHOSPHORYLASE"/>
    <property type="match status" value="1"/>
</dbReference>
<dbReference type="InterPro" id="IPR013102">
    <property type="entry name" value="PYNP_C"/>
</dbReference>
<evidence type="ECO:0000256" key="4">
    <source>
        <dbReference type="ARBA" id="ARBA00022679"/>
    </source>
</evidence>
<dbReference type="RefSeq" id="WP_013772008.1">
    <property type="nucleotide sequence ID" value="NC_015514.1"/>
</dbReference>
<dbReference type="FunFam" id="1.20.970.10:FF:000004">
    <property type="entry name" value="Thymidine phosphorylase"/>
    <property type="match status" value="1"/>
</dbReference>
<dbReference type="Proteomes" id="UP000008460">
    <property type="component" value="Chromosome"/>
</dbReference>
<evidence type="ECO:0000256" key="3">
    <source>
        <dbReference type="ARBA" id="ARBA00022676"/>
    </source>
</evidence>
<dbReference type="Pfam" id="PF07831">
    <property type="entry name" value="PYNP_C"/>
    <property type="match status" value="1"/>
</dbReference>
<dbReference type="GO" id="GO:0009032">
    <property type="term" value="F:thymidine phosphorylase activity"/>
    <property type="evidence" value="ECO:0007669"/>
    <property type="project" value="UniProtKB-EC"/>
</dbReference>
<accession>F4H821</accession>
<keyword evidence="4 6" id="KW-0808">Transferase</keyword>
<comment type="similarity">
    <text evidence="1">Belongs to the thymidine/pyrimidine-nucleoside phosphorylase family.</text>
</comment>
<dbReference type="EMBL" id="CP002666">
    <property type="protein sequence ID" value="AEE46982.1"/>
    <property type="molecule type" value="Genomic_DNA"/>
</dbReference>
<dbReference type="InterPro" id="IPR017872">
    <property type="entry name" value="Pyrmidine_PPase_CS"/>
</dbReference>
<dbReference type="NCBIfam" id="TIGR02644">
    <property type="entry name" value="Y_phosphoryl"/>
    <property type="match status" value="1"/>
</dbReference>
<dbReference type="SUPFAM" id="SSF47648">
    <property type="entry name" value="Nucleoside phosphorylase/phosphoribosyltransferase N-terminal domain"/>
    <property type="match status" value="1"/>
</dbReference>
<protein>
    <submittedName>
        <fullName evidence="6">Pyrimidine-nucleoside phosphorylase</fullName>
        <ecNumber evidence="6">2.4.2.4</ecNumber>
    </submittedName>
</protein>
<dbReference type="SMART" id="SM00941">
    <property type="entry name" value="PYNP_C"/>
    <property type="match status" value="1"/>
</dbReference>
<dbReference type="InterPro" id="IPR036320">
    <property type="entry name" value="Glycosyl_Trfase_fam3_N_dom_sf"/>
</dbReference>
<dbReference type="InterPro" id="IPR000053">
    <property type="entry name" value="Thymidine/pyrmidine_PPase"/>
</dbReference>
<dbReference type="InterPro" id="IPR018090">
    <property type="entry name" value="Pyrmidine_PPas_bac/euk"/>
</dbReference>
<dbReference type="GO" id="GO:0004645">
    <property type="term" value="F:1,4-alpha-oligoglucan phosphorylase activity"/>
    <property type="evidence" value="ECO:0007669"/>
    <property type="project" value="InterPro"/>
</dbReference>
<keyword evidence="3 6" id="KW-0328">Glycosyltransferase</keyword>
<dbReference type="HOGENOM" id="CLU_025040_0_1_11"/>
<dbReference type="SUPFAM" id="SSF54680">
    <property type="entry name" value="Pyrimidine nucleoside phosphorylase C-terminal domain"/>
    <property type="match status" value="1"/>
</dbReference>
<dbReference type="Pfam" id="PF02885">
    <property type="entry name" value="Glycos_trans_3N"/>
    <property type="match status" value="1"/>
</dbReference>
<dbReference type="NCBIfam" id="NF004490">
    <property type="entry name" value="PRK05820.1"/>
    <property type="match status" value="1"/>
</dbReference>
<dbReference type="InterPro" id="IPR035902">
    <property type="entry name" value="Nuc_phospho_transferase"/>
</dbReference>
<dbReference type="Pfam" id="PF00591">
    <property type="entry name" value="Glycos_transf_3"/>
    <property type="match status" value="1"/>
</dbReference>
<dbReference type="GO" id="GO:0006206">
    <property type="term" value="P:pyrimidine nucleobase metabolic process"/>
    <property type="evidence" value="ECO:0007669"/>
    <property type="project" value="InterPro"/>
</dbReference>
<evidence type="ECO:0000256" key="2">
    <source>
        <dbReference type="ARBA" id="ARBA00011738"/>
    </source>
</evidence>
<feature type="domain" description="Pyrimidine nucleoside phosphorylase C-terminal" evidence="5">
    <location>
        <begin position="340"/>
        <end position="414"/>
    </location>
</feature>
<evidence type="ECO:0000256" key="1">
    <source>
        <dbReference type="ARBA" id="ARBA00006915"/>
    </source>
</evidence>
<name>F4H821_CELFA</name>